<comment type="caution">
    <text evidence="1">The sequence shown here is derived from an EMBL/GenBank/DDBJ whole genome shotgun (WGS) entry which is preliminary data.</text>
</comment>
<dbReference type="EMBL" id="BAAAZE010000008">
    <property type="protein sequence ID" value="GAA4025146.1"/>
    <property type="molecule type" value="Genomic_DNA"/>
</dbReference>
<reference evidence="2" key="1">
    <citation type="journal article" date="2019" name="Int. J. Syst. Evol. Microbiol.">
        <title>The Global Catalogue of Microorganisms (GCM) 10K type strain sequencing project: providing services to taxonomists for standard genome sequencing and annotation.</title>
        <authorList>
            <consortium name="The Broad Institute Genomics Platform"/>
            <consortium name="The Broad Institute Genome Sequencing Center for Infectious Disease"/>
            <person name="Wu L."/>
            <person name="Ma J."/>
        </authorList>
    </citation>
    <scope>NUCLEOTIDE SEQUENCE [LARGE SCALE GENOMIC DNA]</scope>
    <source>
        <strain evidence="2">JCM 16673</strain>
    </source>
</reference>
<organism evidence="1 2">
    <name type="scientific">Actimicrobium antarcticum</name>
    <dbReference type="NCBI Taxonomy" id="1051899"/>
    <lineage>
        <taxon>Bacteria</taxon>
        <taxon>Pseudomonadati</taxon>
        <taxon>Pseudomonadota</taxon>
        <taxon>Betaproteobacteria</taxon>
        <taxon>Burkholderiales</taxon>
        <taxon>Oxalobacteraceae</taxon>
        <taxon>Actimicrobium</taxon>
    </lineage>
</organism>
<evidence type="ECO:0000313" key="1">
    <source>
        <dbReference type="EMBL" id="GAA4025146.1"/>
    </source>
</evidence>
<accession>A0ABP7TEJ7</accession>
<sequence>MGSDLAAMRGVGNWLAGRVLGGQPDVLQHADYSGSPAAGKTS</sequence>
<protein>
    <submittedName>
        <fullName evidence="1">Uncharacterized protein</fullName>
    </submittedName>
</protein>
<gene>
    <name evidence="1" type="ORF">GCM10022212_23510</name>
</gene>
<name>A0ABP7TEJ7_9BURK</name>
<keyword evidence="2" id="KW-1185">Reference proteome</keyword>
<evidence type="ECO:0000313" key="2">
    <source>
        <dbReference type="Proteomes" id="UP001501353"/>
    </source>
</evidence>
<proteinExistence type="predicted"/>
<dbReference type="Proteomes" id="UP001501353">
    <property type="component" value="Unassembled WGS sequence"/>
</dbReference>